<dbReference type="EMBL" id="JAOYFB010000039">
    <property type="protein sequence ID" value="KAK4028695.1"/>
    <property type="molecule type" value="Genomic_DNA"/>
</dbReference>
<name>A0ABR0AUC3_9CRUS</name>
<organism evidence="6 7">
    <name type="scientific">Daphnia magna</name>
    <dbReference type="NCBI Taxonomy" id="35525"/>
    <lineage>
        <taxon>Eukaryota</taxon>
        <taxon>Metazoa</taxon>
        <taxon>Ecdysozoa</taxon>
        <taxon>Arthropoda</taxon>
        <taxon>Crustacea</taxon>
        <taxon>Branchiopoda</taxon>
        <taxon>Diplostraca</taxon>
        <taxon>Cladocera</taxon>
        <taxon>Anomopoda</taxon>
        <taxon>Daphniidae</taxon>
        <taxon>Daphnia</taxon>
    </lineage>
</organism>
<dbReference type="SUPFAM" id="SSF81338">
    <property type="entry name" value="Aquaporin-like"/>
    <property type="match status" value="1"/>
</dbReference>
<dbReference type="InterPro" id="IPR023271">
    <property type="entry name" value="Aquaporin-like"/>
</dbReference>
<proteinExistence type="inferred from homology"/>
<dbReference type="Gene3D" id="1.20.1080.10">
    <property type="entry name" value="Glycerol uptake facilitator protein"/>
    <property type="match status" value="1"/>
</dbReference>
<keyword evidence="4 5" id="KW-0472">Membrane</keyword>
<comment type="similarity">
    <text evidence="5">Belongs to the MIP/aquaporin (TC 1.A.8) family.</text>
</comment>
<dbReference type="InterPro" id="IPR016697">
    <property type="entry name" value="Aquaporin_11/12"/>
</dbReference>
<reference evidence="6 7" key="1">
    <citation type="journal article" date="2023" name="Nucleic Acids Res.">
        <title>The hologenome of Daphnia magna reveals possible DNA methylation and microbiome-mediated evolution of the host genome.</title>
        <authorList>
            <person name="Chaturvedi A."/>
            <person name="Li X."/>
            <person name="Dhandapani V."/>
            <person name="Marshall H."/>
            <person name="Kissane S."/>
            <person name="Cuenca-Cambronero M."/>
            <person name="Asole G."/>
            <person name="Calvet F."/>
            <person name="Ruiz-Romero M."/>
            <person name="Marangio P."/>
            <person name="Guigo R."/>
            <person name="Rago D."/>
            <person name="Mirbahai L."/>
            <person name="Eastwood N."/>
            <person name="Colbourne J.K."/>
            <person name="Zhou J."/>
            <person name="Mallon E."/>
            <person name="Orsini L."/>
        </authorList>
    </citation>
    <scope>NUCLEOTIDE SEQUENCE [LARGE SCALE GENOMIC DNA]</scope>
    <source>
        <strain evidence="6">LRV0_1</strain>
    </source>
</reference>
<dbReference type="PANTHER" id="PTHR21191">
    <property type="entry name" value="AQUAPORIN"/>
    <property type="match status" value="1"/>
</dbReference>
<evidence type="ECO:0000256" key="3">
    <source>
        <dbReference type="ARBA" id="ARBA00022989"/>
    </source>
</evidence>
<comment type="subcellular location">
    <subcellularLocation>
        <location evidence="1">Membrane</location>
        <topology evidence="1">Multi-pass membrane protein</topology>
    </subcellularLocation>
</comment>
<accession>A0ABR0AUC3</accession>
<evidence type="ECO:0000313" key="6">
    <source>
        <dbReference type="EMBL" id="KAK4028695.1"/>
    </source>
</evidence>
<evidence type="ECO:0000313" key="7">
    <source>
        <dbReference type="Proteomes" id="UP001234178"/>
    </source>
</evidence>
<keyword evidence="3 5" id="KW-1133">Transmembrane helix</keyword>
<protein>
    <recommendedName>
        <fullName evidence="5">Aquaporin</fullName>
    </recommendedName>
</protein>
<sequence>MAGSLIASCLLIAACCLFSQLVRVIINKKVSTPLSKLLCLEFVASAELCAACFELIVVADDYGIWMYAVILFLLTLWWATHWGDASACPYIHLEAYLDGSISFSQAFLVSLAEIAGGLAIYRYVQYTWDLQLSVHNRSVWDCDADLHVSAFHGALVEGVATFLCRIVSRTIAELEPRFGTALDAFIGTSLVVAACDYSGGYFNPVLATSLKLNCRGHTFAEHFIVYWIGSIAGSFLSWWTYPVVQGSLFPIQSMDKNINSIQ</sequence>
<keyword evidence="7" id="KW-1185">Reference proteome</keyword>
<gene>
    <name evidence="6" type="ORF">OUZ56_021699</name>
</gene>
<evidence type="ECO:0000256" key="2">
    <source>
        <dbReference type="ARBA" id="ARBA00022692"/>
    </source>
</evidence>
<feature type="transmembrane region" description="Helical" evidence="5">
    <location>
        <begin position="64"/>
        <end position="83"/>
    </location>
</feature>
<comment type="caution">
    <text evidence="5">Lacks conserved residue(s) required for the propagation of feature annotation.</text>
</comment>
<dbReference type="InterPro" id="IPR051883">
    <property type="entry name" value="AQP11/12_channel"/>
</dbReference>
<dbReference type="PANTHER" id="PTHR21191:SF16">
    <property type="entry name" value="AQUAPORIN"/>
    <property type="match status" value="1"/>
</dbReference>
<dbReference type="PIRSF" id="PIRSF017529">
    <property type="entry name" value="Aquaporin_11/12"/>
    <property type="match status" value="1"/>
</dbReference>
<evidence type="ECO:0000256" key="5">
    <source>
        <dbReference type="PIRNR" id="PIRNR017529"/>
    </source>
</evidence>
<feature type="transmembrane region" description="Helical" evidence="5">
    <location>
        <begin position="223"/>
        <end position="241"/>
    </location>
</feature>
<feature type="transmembrane region" description="Helical" evidence="5">
    <location>
        <begin position="103"/>
        <end position="124"/>
    </location>
</feature>
<comment type="caution">
    <text evidence="6">The sequence shown here is derived from an EMBL/GenBank/DDBJ whole genome shotgun (WGS) entry which is preliminary data.</text>
</comment>
<keyword evidence="2 5" id="KW-0812">Transmembrane</keyword>
<evidence type="ECO:0000256" key="4">
    <source>
        <dbReference type="ARBA" id="ARBA00023136"/>
    </source>
</evidence>
<dbReference type="Proteomes" id="UP001234178">
    <property type="component" value="Unassembled WGS sequence"/>
</dbReference>
<evidence type="ECO:0000256" key="1">
    <source>
        <dbReference type="ARBA" id="ARBA00004141"/>
    </source>
</evidence>